<keyword evidence="1" id="KW-0732">Signal</keyword>
<evidence type="ECO:0000313" key="2">
    <source>
        <dbReference type="EMBL" id="CRL11111.1"/>
    </source>
</evidence>
<accession>A0A0H5D1T1</accession>
<reference evidence="3" key="1">
    <citation type="submission" date="2015-05" db="EMBL/GenBank/DDBJ databases">
        <authorList>
            <person name="Rodrigo-Torres Lidia"/>
            <person name="Arahal R.David."/>
        </authorList>
    </citation>
    <scope>NUCLEOTIDE SEQUENCE [LARGE SCALE GENOMIC DNA]</scope>
    <source>
        <strain evidence="3">CECT 7321</strain>
    </source>
</reference>
<dbReference type="AlphaFoldDB" id="A0A0H5D1T1"/>
<keyword evidence="3" id="KW-1185">Reference proteome</keyword>
<gene>
    <name evidence="2" type="ORF">NIT7321_01960</name>
</gene>
<name>A0A0H5D1T1_9RHOB</name>
<dbReference type="Gene3D" id="3.10.450.40">
    <property type="match status" value="1"/>
</dbReference>
<feature type="chain" id="PRO_5005218066" evidence="1">
    <location>
        <begin position="28"/>
        <end position="158"/>
    </location>
</feature>
<evidence type="ECO:0000256" key="1">
    <source>
        <dbReference type="SAM" id="SignalP"/>
    </source>
</evidence>
<sequence>MITKTMTGIVMTATLIAGGFAAQSLQAQNAPVVPAVEAEKVELTYADMLAVPVTFDQVMRTALENAEGRLVEISLDDFNDLPVFVAVVASPTSISELTVSAMDGTILNTATQTAATPEMMQQLLDEEFEDALEFASLVDELDEDDCDCDDDEDDDHKG</sequence>
<protein>
    <submittedName>
        <fullName evidence="2">Uncharacterized protein</fullName>
    </submittedName>
</protein>
<dbReference type="STRING" id="481446.NIT7645_01059"/>
<organism evidence="2 3">
    <name type="scientific">Phaeobacter italicus</name>
    <dbReference type="NCBI Taxonomy" id="481446"/>
    <lineage>
        <taxon>Bacteria</taxon>
        <taxon>Pseudomonadati</taxon>
        <taxon>Pseudomonadota</taxon>
        <taxon>Alphaproteobacteria</taxon>
        <taxon>Rhodobacterales</taxon>
        <taxon>Roseobacteraceae</taxon>
        <taxon>Phaeobacter</taxon>
    </lineage>
</organism>
<dbReference type="RefSeq" id="WP_050673345.1">
    <property type="nucleotide sequence ID" value="NZ_CVRL01000025.1"/>
</dbReference>
<dbReference type="EMBL" id="CVRL01000025">
    <property type="protein sequence ID" value="CRL11111.1"/>
    <property type="molecule type" value="Genomic_DNA"/>
</dbReference>
<feature type="signal peptide" evidence="1">
    <location>
        <begin position="1"/>
        <end position="27"/>
    </location>
</feature>
<dbReference type="Proteomes" id="UP000043764">
    <property type="component" value="Unassembled WGS sequence"/>
</dbReference>
<proteinExistence type="predicted"/>
<evidence type="ECO:0000313" key="3">
    <source>
        <dbReference type="Proteomes" id="UP000043764"/>
    </source>
</evidence>